<organism evidence="1 3">
    <name type="scientific">Orbilia oligospora</name>
    <name type="common">Nematode-trapping fungus</name>
    <name type="synonym">Arthrobotrys oligospora</name>
    <dbReference type="NCBI Taxonomy" id="2813651"/>
    <lineage>
        <taxon>Eukaryota</taxon>
        <taxon>Fungi</taxon>
        <taxon>Dikarya</taxon>
        <taxon>Ascomycota</taxon>
        <taxon>Pezizomycotina</taxon>
        <taxon>Orbiliomycetes</taxon>
        <taxon>Orbiliales</taxon>
        <taxon>Orbiliaceae</taxon>
        <taxon>Orbilia</taxon>
    </lineage>
</organism>
<protein>
    <submittedName>
        <fullName evidence="1">Uncharacterized protein</fullName>
    </submittedName>
</protein>
<evidence type="ECO:0000313" key="2">
    <source>
        <dbReference type="EMBL" id="KAF3209929.1"/>
    </source>
</evidence>
<reference evidence="1 3" key="1">
    <citation type="submission" date="2019-06" db="EMBL/GenBank/DDBJ databases">
        <authorList>
            <person name="Palmer J.M."/>
        </authorList>
    </citation>
    <scope>NUCLEOTIDE SEQUENCE [LARGE SCALE GENOMIC DNA]</scope>
    <source>
        <strain evidence="2">TWF679</strain>
        <strain evidence="1 3">TWF788</strain>
    </source>
</reference>
<proteinExistence type="predicted"/>
<dbReference type="AlphaFoldDB" id="A0A7C8TW18"/>
<dbReference type="Proteomes" id="UP000614610">
    <property type="component" value="Unassembled WGS sequence"/>
</dbReference>
<name>A0A7C8TW18_ORBOL</name>
<accession>A0A7C8TW18</accession>
<gene>
    <name evidence="2" type="ORF">TWF679_007153</name>
    <name evidence="1" type="ORF">TWF788_007691</name>
</gene>
<dbReference type="EMBL" id="WIWT01000040">
    <property type="protein sequence ID" value="KAF3209929.1"/>
    <property type="molecule type" value="Genomic_DNA"/>
</dbReference>
<dbReference type="Proteomes" id="UP000479691">
    <property type="component" value="Unassembled WGS sequence"/>
</dbReference>
<evidence type="ECO:0000313" key="3">
    <source>
        <dbReference type="Proteomes" id="UP000479691"/>
    </source>
</evidence>
<comment type="caution">
    <text evidence="1">The sequence shown here is derived from an EMBL/GenBank/DDBJ whole genome shotgun (WGS) entry which is preliminary data.</text>
</comment>
<evidence type="ECO:0000313" key="1">
    <source>
        <dbReference type="EMBL" id="KAF3177488.1"/>
    </source>
</evidence>
<dbReference type="EMBL" id="JAABOE010000044">
    <property type="protein sequence ID" value="KAF3177488.1"/>
    <property type="molecule type" value="Genomic_DNA"/>
</dbReference>
<sequence length="122" mass="13683">MGFRPLWSAPTTGRGFAPSAWFIFGNRASTYDKLAIAKALRFLLSKAAKIIQENESFNLLGRRYKREGDKTRRKTVIYATKVPELVENKRAYANCNLQSSSAPDTWQKAAPALRPVSLLSAF</sequence>